<dbReference type="PANTHER" id="PTHR45638:SF11">
    <property type="entry name" value="CYCLIC NUCLEOTIDE-GATED CATION CHANNEL SUBUNIT A"/>
    <property type="match status" value="1"/>
</dbReference>
<keyword evidence="4" id="KW-1133">Transmembrane helix</keyword>
<evidence type="ECO:0000256" key="2">
    <source>
        <dbReference type="ARBA" id="ARBA00022448"/>
    </source>
</evidence>
<keyword evidence="10" id="KW-0808">Transferase</keyword>
<evidence type="ECO:0000256" key="4">
    <source>
        <dbReference type="ARBA" id="ARBA00022989"/>
    </source>
</evidence>
<proteinExistence type="predicted"/>
<dbReference type="GO" id="GO:0044877">
    <property type="term" value="F:protein-containing complex binding"/>
    <property type="evidence" value="ECO:0007669"/>
    <property type="project" value="TreeGrafter"/>
</dbReference>
<keyword evidence="2" id="KW-0813">Transport</keyword>
<evidence type="ECO:0000256" key="1">
    <source>
        <dbReference type="ARBA" id="ARBA00004141"/>
    </source>
</evidence>
<dbReference type="InterPro" id="IPR014710">
    <property type="entry name" value="RmlC-like_jellyroll"/>
</dbReference>
<dbReference type="InterPro" id="IPR018490">
    <property type="entry name" value="cNMP-bd_dom_sf"/>
</dbReference>
<evidence type="ECO:0000313" key="10">
    <source>
        <dbReference type="EMBL" id="CRH04784.1"/>
    </source>
</evidence>
<dbReference type="GO" id="GO:0016020">
    <property type="term" value="C:membrane"/>
    <property type="evidence" value="ECO:0007669"/>
    <property type="project" value="UniProtKB-SubCell"/>
</dbReference>
<evidence type="ECO:0000256" key="6">
    <source>
        <dbReference type="ARBA" id="ARBA00023136"/>
    </source>
</evidence>
<protein>
    <submittedName>
        <fullName evidence="10">Putative cAMP-binding proteins-catabolite gene activator and regulatory subunit of cAMP-dependent protein kinases</fullName>
    </submittedName>
</protein>
<reference evidence="10" key="1">
    <citation type="submission" date="2015-04" db="EMBL/GenBank/DDBJ databases">
        <authorList>
            <person name="Syromyatnikov M.Y."/>
            <person name="Popov V.N."/>
        </authorList>
    </citation>
    <scope>NUCLEOTIDE SEQUENCE</scope>
    <source>
        <strain evidence="10">MO-1</strain>
    </source>
</reference>
<keyword evidence="3" id="KW-0812">Transmembrane</keyword>
<dbReference type="PANTHER" id="PTHR45638">
    <property type="entry name" value="CYCLIC NUCLEOTIDE-GATED CATION CHANNEL SUBUNIT A"/>
    <property type="match status" value="1"/>
</dbReference>
<feature type="domain" description="Cyclic nucleotide-binding" evidence="9">
    <location>
        <begin position="14"/>
        <end position="116"/>
    </location>
</feature>
<dbReference type="Pfam" id="PF00027">
    <property type="entry name" value="cNMP_binding"/>
    <property type="match status" value="1"/>
</dbReference>
<evidence type="ECO:0000256" key="5">
    <source>
        <dbReference type="ARBA" id="ARBA00023065"/>
    </source>
</evidence>
<organism evidence="10">
    <name type="scientific">Magnetococcus massalia (strain MO-1)</name>
    <dbReference type="NCBI Taxonomy" id="451514"/>
    <lineage>
        <taxon>Bacteria</taxon>
        <taxon>Pseudomonadati</taxon>
        <taxon>Pseudomonadota</taxon>
        <taxon>Magnetococcia</taxon>
        <taxon>Magnetococcales</taxon>
        <taxon>Magnetococcaceae</taxon>
        <taxon>Magnetococcus</taxon>
    </lineage>
</organism>
<dbReference type="PROSITE" id="PS00889">
    <property type="entry name" value="CNMP_BINDING_2"/>
    <property type="match status" value="1"/>
</dbReference>
<sequence>MISLSLRLLEQIPFFWGFSMEERATLLQEEGDLFATFSPGDYLCREGEEDGALFVMMRGKIKVTRAAAPDTILVELGEGAVMGELAFLLGQPRSAHVIATEEVTAFKVDEQTMTKLEHGLQMKIIRELVAILVKRLDETNEALLSQKSINATLVEALRLAKLGE</sequence>
<dbReference type="PROSITE" id="PS50042">
    <property type="entry name" value="CNMP_BINDING_3"/>
    <property type="match status" value="1"/>
</dbReference>
<dbReference type="SMART" id="SM00100">
    <property type="entry name" value="cNMP"/>
    <property type="match status" value="1"/>
</dbReference>
<dbReference type="GO" id="GO:0016301">
    <property type="term" value="F:kinase activity"/>
    <property type="evidence" value="ECO:0007669"/>
    <property type="project" value="UniProtKB-KW"/>
</dbReference>
<dbReference type="Gene3D" id="2.60.120.10">
    <property type="entry name" value="Jelly Rolls"/>
    <property type="match status" value="1"/>
</dbReference>
<keyword evidence="7" id="KW-1071">Ligand-gated ion channel</keyword>
<dbReference type="GO" id="GO:0005221">
    <property type="term" value="F:intracellularly cyclic nucleotide-activated monoatomic cation channel activity"/>
    <property type="evidence" value="ECO:0007669"/>
    <property type="project" value="InterPro"/>
</dbReference>
<keyword evidence="10" id="KW-0418">Kinase</keyword>
<dbReference type="AlphaFoldDB" id="A0A1S7LFB0"/>
<evidence type="ECO:0000256" key="7">
    <source>
        <dbReference type="ARBA" id="ARBA00023286"/>
    </source>
</evidence>
<accession>A0A1S7LFB0</accession>
<name>A0A1S7LFB0_MAGMO</name>
<keyword evidence="5" id="KW-0406">Ion transport</keyword>
<evidence type="ECO:0000256" key="3">
    <source>
        <dbReference type="ARBA" id="ARBA00022692"/>
    </source>
</evidence>
<keyword evidence="8" id="KW-0407">Ion channel</keyword>
<dbReference type="CDD" id="cd00038">
    <property type="entry name" value="CAP_ED"/>
    <property type="match status" value="1"/>
</dbReference>
<evidence type="ECO:0000259" key="9">
    <source>
        <dbReference type="PROSITE" id="PS50042"/>
    </source>
</evidence>
<gene>
    <name evidence="10" type="ORF">MAGMO_0580</name>
</gene>
<evidence type="ECO:0000256" key="8">
    <source>
        <dbReference type="ARBA" id="ARBA00023303"/>
    </source>
</evidence>
<dbReference type="EMBL" id="LO017727">
    <property type="protein sequence ID" value="CRH04784.1"/>
    <property type="molecule type" value="Genomic_DNA"/>
</dbReference>
<dbReference type="InterPro" id="IPR018488">
    <property type="entry name" value="cNMP-bd_CS"/>
</dbReference>
<dbReference type="InterPro" id="IPR050866">
    <property type="entry name" value="CNG_cation_channel"/>
</dbReference>
<comment type="subcellular location">
    <subcellularLocation>
        <location evidence="1">Membrane</location>
        <topology evidence="1">Multi-pass membrane protein</topology>
    </subcellularLocation>
</comment>
<dbReference type="SUPFAM" id="SSF51206">
    <property type="entry name" value="cAMP-binding domain-like"/>
    <property type="match status" value="1"/>
</dbReference>
<keyword evidence="6" id="KW-0472">Membrane</keyword>
<dbReference type="InterPro" id="IPR000595">
    <property type="entry name" value="cNMP-bd_dom"/>
</dbReference>